<protein>
    <submittedName>
        <fullName evidence="1">Uncharacterized protein</fullName>
    </submittedName>
</protein>
<comment type="caution">
    <text evidence="1">The sequence shown here is derived from an EMBL/GenBank/DDBJ whole genome shotgun (WGS) entry which is preliminary data.</text>
</comment>
<name>A0A0J1FTV5_9FIRM</name>
<organism evidence="1 2">
    <name type="scientific">Desulfosporosinus acididurans</name>
    <dbReference type="NCBI Taxonomy" id="476652"/>
    <lineage>
        <taxon>Bacteria</taxon>
        <taxon>Bacillati</taxon>
        <taxon>Bacillota</taxon>
        <taxon>Clostridia</taxon>
        <taxon>Eubacteriales</taxon>
        <taxon>Desulfitobacteriaceae</taxon>
        <taxon>Desulfosporosinus</taxon>
    </lineage>
</organism>
<gene>
    <name evidence="1" type="ORF">DEAC_c13900</name>
</gene>
<dbReference type="EMBL" id="LDZY01000004">
    <property type="protein sequence ID" value="KLU66722.1"/>
    <property type="molecule type" value="Genomic_DNA"/>
</dbReference>
<dbReference type="STRING" id="476652.DEAC_c13900"/>
<dbReference type="Proteomes" id="UP000036356">
    <property type="component" value="Unassembled WGS sequence"/>
</dbReference>
<proteinExistence type="predicted"/>
<accession>A0A0J1FTV5</accession>
<evidence type="ECO:0000313" key="2">
    <source>
        <dbReference type="Proteomes" id="UP000036356"/>
    </source>
</evidence>
<dbReference type="AlphaFoldDB" id="A0A0J1FTV5"/>
<keyword evidence="2" id="KW-1185">Reference proteome</keyword>
<sequence length="57" mass="6884">MEESIHPPLYHELRKWAIEEMRSGNEEKAFRIADASLLVSLRYWKWLGSRGRRRRNG</sequence>
<dbReference type="PATRIC" id="fig|476652.3.peg.1426"/>
<reference evidence="1 2" key="1">
    <citation type="submission" date="2015-06" db="EMBL/GenBank/DDBJ databases">
        <title>Draft genome of the moderately acidophilic sulfate reducer Candidatus Desulfosporosinus acididurans strain M1.</title>
        <authorList>
            <person name="Poehlein A."/>
            <person name="Petzsch P."/>
            <person name="Johnson B.D."/>
            <person name="Schloemann M."/>
            <person name="Daniel R."/>
            <person name="Muehling M."/>
        </authorList>
    </citation>
    <scope>NUCLEOTIDE SEQUENCE [LARGE SCALE GENOMIC DNA]</scope>
    <source>
        <strain evidence="1 2">M1</strain>
    </source>
</reference>
<evidence type="ECO:0000313" key="1">
    <source>
        <dbReference type="EMBL" id="KLU66722.1"/>
    </source>
</evidence>